<dbReference type="SUPFAM" id="SSF46785">
    <property type="entry name" value="Winged helix' DNA-binding domain"/>
    <property type="match status" value="1"/>
</dbReference>
<reference evidence="6" key="1">
    <citation type="journal article" date="2017" name="Genome Announc.">
        <title>Draft Genome Sequence of Terrimicrobium sacchariphilum NM-5T, a Facultative Anaerobic Soil Bacterium of the Class Spartobacteria.</title>
        <authorList>
            <person name="Qiu Y.L."/>
            <person name="Tourlousse D.M."/>
            <person name="Matsuura N."/>
            <person name="Ohashi A."/>
            <person name="Sekiguchi Y."/>
        </authorList>
    </citation>
    <scope>NUCLEOTIDE SEQUENCE [LARGE SCALE GENOMIC DNA]</scope>
    <source>
        <strain evidence="6">NM-5</strain>
    </source>
</reference>
<evidence type="ECO:0000313" key="6">
    <source>
        <dbReference type="Proteomes" id="UP000076023"/>
    </source>
</evidence>
<sequence length="621" mass="69415">MSCGHDVKEAEDRLREWLGACGLPTGSRLPSVRILSGQLGIRYYALNRAMTNLALQGMVDRQGYKLFIAGKRAPEKSLYPCDVVVARRSIYLPSYRKVAKEMGIQATIYPWDSTEELVAILKRLLHERSPGVVFAPPSEAYSAAWETVASKLADQDIPVVCVGHRVRNISSVIGDDDQALEVIFRQMTDLGHTDMALLALSPRTSASMGVLSQWRWLCRKYRFTTSEDRFIPGSGMKLMPEEIQKLARQLKGDWKDCTALVVYTDKEYPIQHFLDELSRNGVKVPSRLSVVFLGDFKALHVSTPSVSSTAIDITLLHETVYFLLRRAQALKAQTGILPRPSVMRLEQELVLRESTTFAPGSRATLSKNALAARSSDTRGFDPGLEADVEMAWLRPYDSCAHVPESRFSTIDISEFVNRPINFRRGWLGDVPLRNLKPGRHTIHGIPFQVRGGNNRKDCGVIVLQSLVNSVGKARKLPTKVKCPIDQPARAIYILHACGYSKFLNRFAVYSFYNGKKKLGEVPIISLGKPPPEITPSEMKQALQTANIQDWWPDYPHFDFQHSRFAPMLEDGSADAIRRHVFLYTLEWINPSPDGAITHIEVTADAAQSTTLGILGVSVLKP</sequence>
<name>A0A146G4Q3_TERSA</name>
<protein>
    <submittedName>
        <fullName evidence="5">DNA-binding transcriptional regulator, LacI/PurR family</fullName>
    </submittedName>
</protein>
<evidence type="ECO:0000259" key="4">
    <source>
        <dbReference type="Pfam" id="PF13377"/>
    </source>
</evidence>
<dbReference type="AlphaFoldDB" id="A0A146G4Q3"/>
<evidence type="ECO:0000256" key="2">
    <source>
        <dbReference type="ARBA" id="ARBA00023125"/>
    </source>
</evidence>
<dbReference type="InterPro" id="IPR028082">
    <property type="entry name" value="Peripla_BP_I"/>
</dbReference>
<dbReference type="STRING" id="690879.TSACC_2970"/>
<dbReference type="OrthoDB" id="175513at2"/>
<organism evidence="5 6">
    <name type="scientific">Terrimicrobium sacchariphilum</name>
    <dbReference type="NCBI Taxonomy" id="690879"/>
    <lineage>
        <taxon>Bacteria</taxon>
        <taxon>Pseudomonadati</taxon>
        <taxon>Verrucomicrobiota</taxon>
        <taxon>Terrimicrobiia</taxon>
        <taxon>Terrimicrobiales</taxon>
        <taxon>Terrimicrobiaceae</taxon>
        <taxon>Terrimicrobium</taxon>
    </lineage>
</organism>
<keyword evidence="1" id="KW-0805">Transcription regulation</keyword>
<keyword evidence="2 5" id="KW-0238">DNA-binding</keyword>
<evidence type="ECO:0000256" key="3">
    <source>
        <dbReference type="ARBA" id="ARBA00023163"/>
    </source>
</evidence>
<dbReference type="RefSeq" id="WP_075078401.1">
    <property type="nucleotide sequence ID" value="NZ_BDCO01000002.1"/>
</dbReference>
<evidence type="ECO:0000313" key="5">
    <source>
        <dbReference type="EMBL" id="GAT32571.1"/>
    </source>
</evidence>
<dbReference type="PANTHER" id="PTHR30146:SF153">
    <property type="entry name" value="LACTOSE OPERON REPRESSOR"/>
    <property type="match status" value="1"/>
</dbReference>
<dbReference type="Gene3D" id="3.40.50.2300">
    <property type="match status" value="2"/>
</dbReference>
<dbReference type="GO" id="GO:0000976">
    <property type="term" value="F:transcription cis-regulatory region binding"/>
    <property type="evidence" value="ECO:0007669"/>
    <property type="project" value="TreeGrafter"/>
</dbReference>
<evidence type="ECO:0000256" key="1">
    <source>
        <dbReference type="ARBA" id="ARBA00023015"/>
    </source>
</evidence>
<dbReference type="InParanoid" id="A0A146G4Q3"/>
<accession>A0A146G4Q3</accession>
<dbReference type="InterPro" id="IPR036388">
    <property type="entry name" value="WH-like_DNA-bd_sf"/>
</dbReference>
<dbReference type="EMBL" id="BDCO01000002">
    <property type="protein sequence ID" value="GAT32571.1"/>
    <property type="molecule type" value="Genomic_DNA"/>
</dbReference>
<dbReference type="GO" id="GO:0003700">
    <property type="term" value="F:DNA-binding transcription factor activity"/>
    <property type="evidence" value="ECO:0007669"/>
    <property type="project" value="TreeGrafter"/>
</dbReference>
<dbReference type="InterPro" id="IPR036390">
    <property type="entry name" value="WH_DNA-bd_sf"/>
</dbReference>
<feature type="domain" description="Transcriptional regulator LacI/GalR-like sensor" evidence="4">
    <location>
        <begin position="185"/>
        <end position="355"/>
    </location>
</feature>
<keyword evidence="6" id="KW-1185">Reference proteome</keyword>
<dbReference type="Gene3D" id="1.10.10.10">
    <property type="entry name" value="Winged helix-like DNA-binding domain superfamily/Winged helix DNA-binding domain"/>
    <property type="match status" value="1"/>
</dbReference>
<dbReference type="SUPFAM" id="SSF53822">
    <property type="entry name" value="Periplasmic binding protein-like I"/>
    <property type="match status" value="1"/>
</dbReference>
<proteinExistence type="predicted"/>
<dbReference type="PANTHER" id="PTHR30146">
    <property type="entry name" value="LACI-RELATED TRANSCRIPTIONAL REPRESSOR"/>
    <property type="match status" value="1"/>
</dbReference>
<keyword evidence="3" id="KW-0804">Transcription</keyword>
<gene>
    <name evidence="5" type="ORF">TSACC_2970</name>
</gene>
<dbReference type="Proteomes" id="UP000076023">
    <property type="component" value="Unassembled WGS sequence"/>
</dbReference>
<dbReference type="Pfam" id="PF13377">
    <property type="entry name" value="Peripla_BP_3"/>
    <property type="match status" value="1"/>
</dbReference>
<comment type="caution">
    <text evidence="5">The sequence shown here is derived from an EMBL/GenBank/DDBJ whole genome shotgun (WGS) entry which is preliminary data.</text>
</comment>
<dbReference type="InterPro" id="IPR046335">
    <property type="entry name" value="LacI/GalR-like_sensor"/>
</dbReference>